<dbReference type="EMBL" id="KN847578">
    <property type="protein sequence ID" value="KIV99386.1"/>
    <property type="molecule type" value="Genomic_DNA"/>
</dbReference>
<accession>A0A0D1YF51</accession>
<organism evidence="2 3">
    <name type="scientific">Verruconis gallopava</name>
    <dbReference type="NCBI Taxonomy" id="253628"/>
    <lineage>
        <taxon>Eukaryota</taxon>
        <taxon>Fungi</taxon>
        <taxon>Dikarya</taxon>
        <taxon>Ascomycota</taxon>
        <taxon>Pezizomycotina</taxon>
        <taxon>Dothideomycetes</taxon>
        <taxon>Pleosporomycetidae</taxon>
        <taxon>Venturiales</taxon>
        <taxon>Sympoventuriaceae</taxon>
        <taxon>Verruconis</taxon>
    </lineage>
</organism>
<proteinExistence type="predicted"/>
<reference evidence="2 3" key="1">
    <citation type="submission" date="2015-01" db="EMBL/GenBank/DDBJ databases">
        <title>The Genome Sequence of Ochroconis gallopava CBS43764.</title>
        <authorList>
            <consortium name="The Broad Institute Genomics Platform"/>
            <person name="Cuomo C."/>
            <person name="de Hoog S."/>
            <person name="Gorbushina A."/>
            <person name="Stielow B."/>
            <person name="Teixiera M."/>
            <person name="Abouelleil A."/>
            <person name="Chapman S.B."/>
            <person name="Priest M."/>
            <person name="Young S.K."/>
            <person name="Wortman J."/>
            <person name="Nusbaum C."/>
            <person name="Birren B."/>
        </authorList>
    </citation>
    <scope>NUCLEOTIDE SEQUENCE [LARGE SCALE GENOMIC DNA]</scope>
    <source>
        <strain evidence="2 3">CBS 43764</strain>
    </source>
</reference>
<dbReference type="Proteomes" id="UP000053259">
    <property type="component" value="Unassembled WGS sequence"/>
</dbReference>
<sequence length="700" mass="78445">MMDTQPCSNCLKMVDFVNGNQLSHWISSDTAWTQVPAFESLCHYTFAAIEQSTSGGCPLCTKLHAWSRQHRNEDGHVGLDINAQPNVAQNGVWKFRFGLSNGDGERLSNDSAAARLTFTCHPLQADDLDTGSGALNLYDGFEKGNYSLRNTGSLQSLQRVQRWLQNCVQNHKECSRDRDTAVYPPRLLCLKNSKIRLVRDTSSMIGTPYAALSHSWGPNPQQLILTTDNQYELSDAIPENVLPQTFLDAIEVTRKLDLDYLWIDSLCIIQAGSNHVADWLGHSAIMGSIYQNCTVNIAAAHGHDARAGCFVDRDPCEIAPCVVQLRRVTRIEVGDDGEFSLCRDEEHTPHLLVPEPLLTDNVGHFHLDTRAWVCQERLLSPRTIHFGQKQLFWECGSSQNVCETVPGGVAIDDLPKPDEFPYMGEAIGVGFSWGTMRFEQSVPPYSWRSPSAELQYEHWLKTLHGYVQRNLTKSSDKLPAIGGIAQKTAEVLNDTYLAGLFKSKLPDALLWSRVQKHKPTGGRSQDQFFAPTWSWASLNGDLDFTPLAEENSKQLCTIIASQIEPRDAMNPYGQILTASLTIKAPFVRFEKALLDDPKSWIYHFAQLQLKGLAGKQQLLYFDFDPCTLQCRTLFLIVLRENARPTTYPGSGNMEEAGLILAPVVEGNAECFVRIGVFKGIEYYGHQKKADYDRYAEFTII</sequence>
<evidence type="ECO:0000313" key="2">
    <source>
        <dbReference type="EMBL" id="KIV99386.1"/>
    </source>
</evidence>
<dbReference type="RefSeq" id="XP_016209256.1">
    <property type="nucleotide sequence ID" value="XM_016362907.1"/>
</dbReference>
<protein>
    <recommendedName>
        <fullName evidence="1">Heterokaryon incompatibility domain-containing protein</fullName>
    </recommendedName>
</protein>
<evidence type="ECO:0000259" key="1">
    <source>
        <dbReference type="Pfam" id="PF06985"/>
    </source>
</evidence>
<dbReference type="HOGENOM" id="CLU_002639_3_0_1"/>
<dbReference type="STRING" id="253628.A0A0D1YF51"/>
<dbReference type="InParanoid" id="A0A0D1YF51"/>
<dbReference type="GeneID" id="27316904"/>
<dbReference type="AlphaFoldDB" id="A0A0D1YF51"/>
<feature type="domain" description="Heterokaryon incompatibility" evidence="1">
    <location>
        <begin position="209"/>
        <end position="376"/>
    </location>
</feature>
<dbReference type="VEuPathDB" id="FungiDB:PV09_08931"/>
<dbReference type="Pfam" id="PF06985">
    <property type="entry name" value="HET"/>
    <property type="match status" value="1"/>
</dbReference>
<name>A0A0D1YF51_9PEZI</name>
<gene>
    <name evidence="2" type="ORF">PV09_08931</name>
</gene>
<dbReference type="PANTHER" id="PTHR33112">
    <property type="entry name" value="DOMAIN PROTEIN, PUTATIVE-RELATED"/>
    <property type="match status" value="1"/>
</dbReference>
<evidence type="ECO:0000313" key="3">
    <source>
        <dbReference type="Proteomes" id="UP000053259"/>
    </source>
</evidence>
<dbReference type="InterPro" id="IPR010730">
    <property type="entry name" value="HET"/>
</dbReference>
<dbReference type="PANTHER" id="PTHR33112:SF10">
    <property type="entry name" value="TOL"/>
    <property type="match status" value="1"/>
</dbReference>
<dbReference type="OrthoDB" id="2958217at2759"/>
<keyword evidence="3" id="KW-1185">Reference proteome</keyword>